<evidence type="ECO:0000313" key="5">
    <source>
        <dbReference type="Proteomes" id="UP000011543"/>
    </source>
</evidence>
<feature type="transmembrane region" description="Helical" evidence="1">
    <location>
        <begin position="18"/>
        <end position="37"/>
    </location>
</feature>
<dbReference type="eggNOG" id="arCOG09252">
    <property type="taxonomic scope" value="Archaea"/>
</dbReference>
<keyword evidence="1" id="KW-1133">Transmembrane helix</keyword>
<gene>
    <name evidence="2" type="ordered locus">Nmag_0049</name>
    <name evidence="3" type="ORF">C500_00727</name>
</gene>
<reference evidence="4" key="1">
    <citation type="submission" date="2010-02" db="EMBL/GenBank/DDBJ databases">
        <title>Complete sequence of chromosome of Natrialba magadii ATCC 43099.</title>
        <authorList>
            <consortium name="US DOE Joint Genome Institute"/>
            <person name="Lucas S."/>
            <person name="Copeland A."/>
            <person name="Lapidus A."/>
            <person name="Cheng J.-F."/>
            <person name="Bruce D."/>
            <person name="Goodwin L."/>
            <person name="Pitluck S."/>
            <person name="Davenport K."/>
            <person name="Saunders E."/>
            <person name="Detter J.C."/>
            <person name="Han C."/>
            <person name="Tapia R."/>
            <person name="Land M."/>
            <person name="Hauser L."/>
            <person name="Kyrpides N."/>
            <person name="Mikhailova N."/>
            <person name="De Castro R.E."/>
            <person name="Maupin-Furlow J.A."/>
            <person name="Woyke T."/>
        </authorList>
    </citation>
    <scope>NUCLEOTIDE SEQUENCE [LARGE SCALE GENOMIC DNA]</scope>
    <source>
        <strain evidence="4">ATCC 43099 / DSM 3394 / CCM 3739 / CIP 104546 / IAM 13178 / JCM 8861 / NBRC 102185 / NCIMB 2190 / MS3</strain>
    </source>
</reference>
<reference evidence="2" key="4">
    <citation type="submission" date="2016-09" db="EMBL/GenBank/DDBJ databases">
        <authorList>
            <person name="Pfeiffer F."/>
        </authorList>
    </citation>
    <scope>NUCLEOTIDE SEQUENCE</scope>
    <source>
        <strain evidence="2">ATCC 43099</strain>
    </source>
</reference>
<reference evidence="2 4" key="2">
    <citation type="journal article" date="2012" name="BMC Genomics">
        <title>A comparative genomics perspective on the genetic content of the alkaliphilic haloarchaeon Natrialba magadii ATCC 43099T.</title>
        <authorList>
            <person name="Siddaramappa S."/>
            <person name="Challacombe J.F."/>
            <person name="Decastro R.E."/>
            <person name="Pfeiffer F."/>
            <person name="Sastre D.E."/>
            <person name="Gimenez M.I."/>
            <person name="Paggi R.A."/>
            <person name="Detter J.C."/>
            <person name="Davenport K.W."/>
            <person name="Goodwin L.A."/>
            <person name="Kyrpides N."/>
            <person name="Tapia R."/>
            <person name="Pitluck S."/>
            <person name="Lucas S."/>
            <person name="Woyke T."/>
            <person name="Maupin-Furlow J.A."/>
        </authorList>
    </citation>
    <scope>NUCLEOTIDE SEQUENCE [LARGE SCALE GENOMIC DNA]</scope>
    <source>
        <strain evidence="2">ATCC 43099</strain>
        <strain evidence="4">ATCC 43099 / DSM 3394 / CCM 3739 / CIP 104546 / IAM 13178 / JCM 8861 / NBRC 102185 / NCIMB 2190 / MS3</strain>
    </source>
</reference>
<evidence type="ECO:0000313" key="2">
    <source>
        <dbReference type="EMBL" id="ADD03648.1"/>
    </source>
</evidence>
<keyword evidence="1" id="KW-0812">Transmembrane</keyword>
<sequence>MNDDIIQSESLQSNINRIIFLFVFGVVILVNASYILFGSIGIEAVGIILTSILSALLVVLYFRQTVIQNRQSKLLRADHKPAIRRSVWEEWSEGLVRIDLENFGNGFADNLQLESVVECSNDVYETKVFRRPLYRLSDEEKTDFQPANLESGEKASFMGIVGTELEGKGTFSDLTVPFSSAVAALKVTGTRAVRWEVNIVYQNPLEEERRRKILEGTFTPKGQMSLTDSMHSIFPDGAEAMLENNASSFHFRPQPYGTSNPEECPNVNVDLTFMGFPLKDDEVKYQIPARIEIGNADAVELRMGSDVLTRVEPSDIESDDDVAKVKISELSSDPMTYGDVIQVFAFQDGNEYEVDCIPAPDRLPQVYNEAIHPEDIVKHRQTR</sequence>
<dbReference type="AlphaFoldDB" id="D3SVS9"/>
<dbReference type="RefSeq" id="WP_004267039.1">
    <property type="nucleotide sequence ID" value="NC_013922.1"/>
</dbReference>
<evidence type="ECO:0000313" key="4">
    <source>
        <dbReference type="Proteomes" id="UP000001879"/>
    </source>
</evidence>
<keyword evidence="4" id="KW-1185">Reference proteome</keyword>
<dbReference type="KEGG" id="nmg:Nmag_0049"/>
<dbReference type="Proteomes" id="UP000011543">
    <property type="component" value="Unassembled WGS sequence"/>
</dbReference>
<dbReference type="Proteomes" id="UP000001879">
    <property type="component" value="Chromosome"/>
</dbReference>
<organism evidence="2 4">
    <name type="scientific">Natrialba magadii (strain ATCC 43099 / DSM 3394 / CCM 3739 / CIP 104546 / IAM 13178 / JCM 8861 / NBRC 102185 / NCIMB 2190 / MS3)</name>
    <name type="common">Natronobacterium magadii</name>
    <dbReference type="NCBI Taxonomy" id="547559"/>
    <lineage>
        <taxon>Archaea</taxon>
        <taxon>Methanobacteriati</taxon>
        <taxon>Methanobacteriota</taxon>
        <taxon>Stenosarchaea group</taxon>
        <taxon>Halobacteria</taxon>
        <taxon>Halobacteriales</taxon>
        <taxon>Natrialbaceae</taxon>
        <taxon>Natrialba</taxon>
    </lineage>
</organism>
<keyword evidence="1" id="KW-0472">Membrane</keyword>
<feature type="transmembrane region" description="Helical" evidence="1">
    <location>
        <begin position="44"/>
        <end position="62"/>
    </location>
</feature>
<protein>
    <submittedName>
        <fullName evidence="2">Uncharacterized protein</fullName>
    </submittedName>
</protein>
<dbReference type="PATRIC" id="fig|547559.17.peg.136"/>
<accession>D3SVS9</accession>
<dbReference type="PaxDb" id="547559-Nmag_0049"/>
<name>D3SVS9_NATMM</name>
<dbReference type="EMBL" id="AOHS01000007">
    <property type="protein sequence ID" value="ELY34414.1"/>
    <property type="molecule type" value="Genomic_DNA"/>
</dbReference>
<reference evidence="3 5" key="3">
    <citation type="journal article" date="2014" name="PLoS Genet.">
        <title>Phylogenetically driven sequencing of extremely halophilic archaea reveals strategies for static and dynamic osmo-response.</title>
        <authorList>
            <person name="Becker E.A."/>
            <person name="Seitzer P.M."/>
            <person name="Tritt A."/>
            <person name="Larsen D."/>
            <person name="Krusor M."/>
            <person name="Yao A.I."/>
            <person name="Wu D."/>
            <person name="Madern D."/>
            <person name="Eisen J.A."/>
            <person name="Darling A.E."/>
            <person name="Facciotti M.T."/>
        </authorList>
    </citation>
    <scope>NUCLEOTIDE SEQUENCE [LARGE SCALE GENOMIC DNA]</scope>
    <source>
        <strain evidence="5">ATCC 43099 / DSM 3394 / CCM 3739 / CIP 104546 / IAM 13178 / JCM 8861 / NBRC 102185 / NCIMB 2190 / MS3</strain>
        <strain evidence="3">MS-3</strain>
    </source>
</reference>
<proteinExistence type="predicted"/>
<dbReference type="EMBL" id="CP001932">
    <property type="protein sequence ID" value="ADD03648.1"/>
    <property type="molecule type" value="Genomic_DNA"/>
</dbReference>
<dbReference type="HOGENOM" id="CLU_720831_0_0_2"/>
<evidence type="ECO:0000256" key="1">
    <source>
        <dbReference type="SAM" id="Phobius"/>
    </source>
</evidence>
<dbReference type="GeneID" id="31795498"/>
<evidence type="ECO:0000313" key="3">
    <source>
        <dbReference type="EMBL" id="ELY34414.1"/>
    </source>
</evidence>